<name>A0A8J8NXX4_HALGN</name>
<evidence type="ECO:0000313" key="2">
    <source>
        <dbReference type="Proteomes" id="UP000785679"/>
    </source>
</evidence>
<organism evidence="1 2">
    <name type="scientific">Halteria grandinella</name>
    <dbReference type="NCBI Taxonomy" id="5974"/>
    <lineage>
        <taxon>Eukaryota</taxon>
        <taxon>Sar</taxon>
        <taxon>Alveolata</taxon>
        <taxon>Ciliophora</taxon>
        <taxon>Intramacronucleata</taxon>
        <taxon>Spirotrichea</taxon>
        <taxon>Stichotrichia</taxon>
        <taxon>Sporadotrichida</taxon>
        <taxon>Halteriidae</taxon>
        <taxon>Halteria</taxon>
    </lineage>
</organism>
<dbReference type="EMBL" id="RRYP01003103">
    <property type="protein sequence ID" value="TNV84142.1"/>
    <property type="molecule type" value="Genomic_DNA"/>
</dbReference>
<proteinExistence type="predicted"/>
<evidence type="ECO:0000313" key="1">
    <source>
        <dbReference type="EMBL" id="TNV84142.1"/>
    </source>
</evidence>
<sequence>MMKKQSKIKVSLDSSSRMTSQQVSMRQHLTLIIIYFRTQPSLKCSKIQRLMLLRLLNHAFIIQSNYLQFKIFRSQPAFLQIWRKLILIIFSSAMARFSKSVSSLQARLSFPPFQIR</sequence>
<reference evidence="1" key="1">
    <citation type="submission" date="2019-06" db="EMBL/GenBank/DDBJ databases">
        <authorList>
            <person name="Zheng W."/>
        </authorList>
    </citation>
    <scope>NUCLEOTIDE SEQUENCE</scope>
    <source>
        <strain evidence="1">QDHG01</strain>
    </source>
</reference>
<gene>
    <name evidence="1" type="ORF">FGO68_gene8394</name>
</gene>
<dbReference type="Proteomes" id="UP000785679">
    <property type="component" value="Unassembled WGS sequence"/>
</dbReference>
<dbReference type="AlphaFoldDB" id="A0A8J8NXX4"/>
<comment type="caution">
    <text evidence="1">The sequence shown here is derived from an EMBL/GenBank/DDBJ whole genome shotgun (WGS) entry which is preliminary data.</text>
</comment>
<protein>
    <submittedName>
        <fullName evidence="1">Uncharacterized protein</fullName>
    </submittedName>
</protein>
<keyword evidence="2" id="KW-1185">Reference proteome</keyword>
<accession>A0A8J8NXX4</accession>